<protein>
    <recommendedName>
        <fullName evidence="3">Neurotransmitter-gated ion-channel ligand-binding domain-containing protein</fullName>
    </recommendedName>
</protein>
<gene>
    <name evidence="4" type="ORF">NP493_1158g00069</name>
</gene>
<comment type="subcellular location">
    <subcellularLocation>
        <location evidence="1">Membrane</location>
        <topology evidence="1">Multi-pass membrane protein</topology>
    </subcellularLocation>
</comment>
<dbReference type="Proteomes" id="UP001209878">
    <property type="component" value="Unassembled WGS sequence"/>
</dbReference>
<accession>A0AAD9KGN7</accession>
<evidence type="ECO:0000256" key="1">
    <source>
        <dbReference type="ARBA" id="ARBA00004141"/>
    </source>
</evidence>
<feature type="domain" description="Neurotransmitter-gated ion-channel ligand-binding" evidence="3">
    <location>
        <begin position="3"/>
        <end position="88"/>
    </location>
</feature>
<dbReference type="InterPro" id="IPR036734">
    <property type="entry name" value="Neur_chan_lig-bd_sf"/>
</dbReference>
<dbReference type="SUPFAM" id="SSF63712">
    <property type="entry name" value="Nicotinic receptor ligand binding domain-like"/>
    <property type="match status" value="1"/>
</dbReference>
<evidence type="ECO:0000313" key="4">
    <source>
        <dbReference type="EMBL" id="KAK2170218.1"/>
    </source>
</evidence>
<evidence type="ECO:0000259" key="3">
    <source>
        <dbReference type="Pfam" id="PF02931"/>
    </source>
</evidence>
<dbReference type="InterPro" id="IPR006202">
    <property type="entry name" value="Neur_chan_lig-bd"/>
</dbReference>
<dbReference type="InterPro" id="IPR006201">
    <property type="entry name" value="Neur_channel"/>
</dbReference>
<dbReference type="GO" id="GO:0016020">
    <property type="term" value="C:membrane"/>
    <property type="evidence" value="ECO:0007669"/>
    <property type="project" value="UniProtKB-SubCell"/>
</dbReference>
<name>A0AAD9KGN7_RIDPI</name>
<dbReference type="PROSITE" id="PS00236">
    <property type="entry name" value="NEUROTR_ION_CHANNEL"/>
    <property type="match status" value="1"/>
</dbReference>
<dbReference type="GO" id="GO:0005230">
    <property type="term" value="F:extracellular ligand-gated monoatomic ion channel activity"/>
    <property type="evidence" value="ECO:0007669"/>
    <property type="project" value="InterPro"/>
</dbReference>
<dbReference type="GO" id="GO:0004888">
    <property type="term" value="F:transmembrane signaling receptor activity"/>
    <property type="evidence" value="ECO:0007669"/>
    <property type="project" value="InterPro"/>
</dbReference>
<keyword evidence="5" id="KW-1185">Reference proteome</keyword>
<organism evidence="4 5">
    <name type="scientific">Ridgeia piscesae</name>
    <name type="common">Tubeworm</name>
    <dbReference type="NCBI Taxonomy" id="27915"/>
    <lineage>
        <taxon>Eukaryota</taxon>
        <taxon>Metazoa</taxon>
        <taxon>Spiralia</taxon>
        <taxon>Lophotrochozoa</taxon>
        <taxon>Annelida</taxon>
        <taxon>Polychaeta</taxon>
        <taxon>Sedentaria</taxon>
        <taxon>Canalipalpata</taxon>
        <taxon>Sabellida</taxon>
        <taxon>Siboglinidae</taxon>
        <taxon>Ridgeia</taxon>
    </lineage>
</organism>
<dbReference type="InterPro" id="IPR018000">
    <property type="entry name" value="Neurotransmitter_ion_chnl_CS"/>
</dbReference>
<comment type="caution">
    <text evidence="4">The sequence shown here is derived from an EMBL/GenBank/DDBJ whole genome shotgun (WGS) entry which is preliminary data.</text>
</comment>
<keyword evidence="2" id="KW-0472">Membrane</keyword>
<dbReference type="AlphaFoldDB" id="A0AAD9KGN7"/>
<dbReference type="PANTHER" id="PTHR18945">
    <property type="entry name" value="NEUROTRANSMITTER GATED ION CHANNEL"/>
    <property type="match status" value="1"/>
</dbReference>
<evidence type="ECO:0000313" key="5">
    <source>
        <dbReference type="Proteomes" id="UP001209878"/>
    </source>
</evidence>
<dbReference type="Pfam" id="PF02931">
    <property type="entry name" value="Neur_chan_LBD"/>
    <property type="match status" value="1"/>
</dbReference>
<reference evidence="4" key="1">
    <citation type="journal article" date="2023" name="Mol. Biol. Evol.">
        <title>Third-Generation Sequencing Reveals the Adaptive Role of the Epigenome in Three Deep-Sea Polychaetes.</title>
        <authorList>
            <person name="Perez M."/>
            <person name="Aroh O."/>
            <person name="Sun Y."/>
            <person name="Lan Y."/>
            <person name="Juniper S.K."/>
            <person name="Young C.R."/>
            <person name="Angers B."/>
            <person name="Qian P.Y."/>
        </authorList>
    </citation>
    <scope>NUCLEOTIDE SEQUENCE</scope>
    <source>
        <strain evidence="4">R07B-5</strain>
    </source>
</reference>
<dbReference type="EMBL" id="JAODUO010001157">
    <property type="protein sequence ID" value="KAK2170218.1"/>
    <property type="molecule type" value="Genomic_DNA"/>
</dbReference>
<dbReference type="Gene3D" id="2.70.170.10">
    <property type="entry name" value="Neurotransmitter-gated ion-channel ligand-binding domain"/>
    <property type="match status" value="1"/>
</dbReference>
<sequence>MHSVYVLVTHNGSVLWPVPVKLLSSCKVDITYFPFDDQMCELRFGSWIYSADWVDFDGTVDSFDLSYYIDNSEWKLLAVNVQVSHQPRDVRS</sequence>
<evidence type="ECO:0000256" key="2">
    <source>
        <dbReference type="ARBA" id="ARBA00023136"/>
    </source>
</evidence>
<proteinExistence type="predicted"/>